<reference evidence="3" key="3">
    <citation type="journal article" date="2012" name="PLoS Pathog.">
        <title>Comparative genomics of the apicomplexan parasites Toxoplasma gondii and Neospora caninum: Coccidia differing in host range and transmission strategy.</title>
        <authorList>
            <person name="Reid A.J."/>
            <person name="Vermont S.J."/>
            <person name="Cotton J.A."/>
            <person name="Harris D."/>
            <person name="Hill-Cawthorne G.A."/>
            <person name="Konen-Waisman S."/>
            <person name="Latham S.M."/>
            <person name="Mourier T."/>
            <person name="Norton R."/>
            <person name="Quail M.A."/>
            <person name="Sanders M."/>
            <person name="Shanmugam D."/>
            <person name="Sohal A."/>
            <person name="Wasmuth J.D."/>
            <person name="Brunk B."/>
            <person name="Grigg M.E."/>
            <person name="Howard J.C."/>
            <person name="Parkinson J."/>
            <person name="Roos D.S."/>
            <person name="Trees A.J."/>
            <person name="Berriman M."/>
            <person name="Pain A."/>
            <person name="Wastling J.M."/>
        </authorList>
    </citation>
    <scope>NUCLEOTIDE SEQUENCE [LARGE SCALE GENOMIC DNA]</scope>
    <source>
        <strain evidence="3">Liverpool</strain>
    </source>
</reference>
<dbReference type="OMA" id="WQGPRTS"/>
<dbReference type="VEuPathDB" id="ToxoDB:NCLIV_018490"/>
<dbReference type="InParanoid" id="F0VEB5"/>
<evidence type="ECO:0000313" key="2">
    <source>
        <dbReference type="EMBL" id="CEL66020.1"/>
    </source>
</evidence>
<organism evidence="1 3">
    <name type="scientific">Neospora caninum (strain Liverpool)</name>
    <dbReference type="NCBI Taxonomy" id="572307"/>
    <lineage>
        <taxon>Eukaryota</taxon>
        <taxon>Sar</taxon>
        <taxon>Alveolata</taxon>
        <taxon>Apicomplexa</taxon>
        <taxon>Conoidasida</taxon>
        <taxon>Coccidia</taxon>
        <taxon>Eucoccidiorida</taxon>
        <taxon>Eimeriorina</taxon>
        <taxon>Sarcocystidae</taxon>
        <taxon>Neospora</taxon>
    </lineage>
</organism>
<dbReference type="SUPFAM" id="SSF74877">
    <property type="entry name" value="Major surface antigen p30, SAG1"/>
    <property type="match status" value="1"/>
</dbReference>
<dbReference type="AlphaFoldDB" id="F0VEB5"/>
<reference evidence="1" key="1">
    <citation type="submission" date="2011-02" db="EMBL/GenBank/DDBJ databases">
        <authorList>
            <person name="Aslett M."/>
        </authorList>
    </citation>
    <scope>NUCLEOTIDE SEQUENCE</scope>
    <source>
        <strain evidence="1">Liverpool</strain>
    </source>
</reference>
<keyword evidence="3" id="KW-1185">Reference proteome</keyword>
<gene>
    <name evidence="2" type="ORF">BN1204_018490</name>
    <name evidence="1" type="ORF">NCLIV_018490</name>
</gene>
<reference evidence="1" key="2">
    <citation type="submission" date="2011-03" db="EMBL/GenBank/DDBJ databases">
        <title>Comparative genomics and transcriptomics of Neospora caninum and Toxoplasma gondii.</title>
        <authorList>
            <person name="Reid A.J."/>
            <person name="Sohal A."/>
            <person name="Harris D."/>
            <person name="Quail M."/>
            <person name="Sanders M."/>
            <person name="Berriman M."/>
            <person name="Wastling J.M."/>
            <person name="Pain A."/>
        </authorList>
    </citation>
    <scope>NUCLEOTIDE SEQUENCE</scope>
    <source>
        <strain evidence="1">Liverpool</strain>
    </source>
</reference>
<dbReference type="InterPro" id="IPR036755">
    <property type="entry name" value="SRS_dom_sf"/>
</dbReference>
<sequence length="243" mass="25822">MDPPIARPSRGPPLRASLRSLCLGRLSWCASASAPSSRGCLRCGLVFSLFTVLAFSSVASAGNVIRKMTFESCDSRNQKVIVTVNPGDSLFIRCAGAVSSVPSDINGSCCHDTGARCTEDTKKTYQETFPTAPAEFVFSYGDGINTAWQLKIPEGAKPPYPSFSVGWQGPRTSVVNSAVRTAPQTTVVIRVEGEMESEILVSITSTISRSSGSASALGRKLHEVVRCSATAMLGILATYWMVG</sequence>
<name>F0VEB5_NEOCL</name>
<dbReference type="OrthoDB" id="332374at2759"/>
<evidence type="ECO:0000313" key="1">
    <source>
        <dbReference type="EMBL" id="CBZ52059.1"/>
    </source>
</evidence>
<dbReference type="EMBL" id="FR823387">
    <property type="protein sequence ID" value="CBZ52059.1"/>
    <property type="molecule type" value="Genomic_DNA"/>
</dbReference>
<dbReference type="RefSeq" id="XP_003882091.1">
    <property type="nucleotide sequence ID" value="XM_003882042.1"/>
</dbReference>
<accession>F0VEB5</accession>
<evidence type="ECO:0000313" key="3">
    <source>
        <dbReference type="Proteomes" id="UP000007494"/>
    </source>
</evidence>
<protein>
    <submittedName>
        <fullName evidence="2">SAG-related sequence SRS33</fullName>
    </submittedName>
</protein>
<dbReference type="eggNOG" id="ENOG502QZSE">
    <property type="taxonomic scope" value="Eukaryota"/>
</dbReference>
<dbReference type="GeneID" id="13444925"/>
<dbReference type="EMBL" id="LN714480">
    <property type="protein sequence ID" value="CEL66020.1"/>
    <property type="molecule type" value="Genomic_DNA"/>
</dbReference>
<dbReference type="Proteomes" id="UP000007494">
    <property type="component" value="Chromosome VI"/>
</dbReference>
<proteinExistence type="predicted"/>
<reference evidence="2" key="4">
    <citation type="journal article" date="2015" name="PLoS ONE">
        <title>Comprehensive Evaluation of Toxoplasma gondii VEG and Neospora caninum LIV Genomes with Tachyzoite Stage Transcriptome and Proteome Defines Novel Transcript Features.</title>
        <authorList>
            <person name="Ramaprasad A."/>
            <person name="Mourier T."/>
            <person name="Naeem R."/>
            <person name="Malas T.B."/>
            <person name="Moussa E."/>
            <person name="Panigrahi A."/>
            <person name="Vermont S.J."/>
            <person name="Otto T.D."/>
            <person name="Wastling J."/>
            <person name="Pain A."/>
        </authorList>
    </citation>
    <scope>NUCLEOTIDE SEQUENCE</scope>
    <source>
        <strain evidence="2">Liverpool</strain>
    </source>
</reference>